<evidence type="ECO:0000313" key="2">
    <source>
        <dbReference type="Proteomes" id="UP000287188"/>
    </source>
</evidence>
<dbReference type="AlphaFoldDB" id="A0A402ARC2"/>
<keyword evidence="2" id="KW-1185">Reference proteome</keyword>
<name>A0A402ARC2_9CHLR</name>
<gene>
    <name evidence="1" type="ORF">KDK_54560</name>
</gene>
<dbReference type="Proteomes" id="UP000287188">
    <property type="component" value="Unassembled WGS sequence"/>
</dbReference>
<reference evidence="2" key="1">
    <citation type="submission" date="2018-12" db="EMBL/GenBank/DDBJ databases">
        <title>Tengunoibacter tsumagoiensis gen. nov., sp. nov., Dictyobacter kobayashii sp. nov., D. alpinus sp. nov., and D. joshuensis sp. nov. and description of Dictyobacteraceae fam. nov. within the order Ktedonobacterales isolated from Tengu-no-mugimeshi.</title>
        <authorList>
            <person name="Wang C.M."/>
            <person name="Zheng Y."/>
            <person name="Sakai Y."/>
            <person name="Toyoda A."/>
            <person name="Minakuchi Y."/>
            <person name="Abe K."/>
            <person name="Yokota A."/>
            <person name="Yabe S."/>
        </authorList>
    </citation>
    <scope>NUCLEOTIDE SEQUENCE [LARGE SCALE GENOMIC DNA]</scope>
    <source>
        <strain evidence="2">Uno11</strain>
    </source>
</reference>
<accession>A0A402ARC2</accession>
<comment type="caution">
    <text evidence="1">The sequence shown here is derived from an EMBL/GenBank/DDBJ whole genome shotgun (WGS) entry which is preliminary data.</text>
</comment>
<organism evidence="1 2">
    <name type="scientific">Dictyobacter kobayashii</name>
    <dbReference type="NCBI Taxonomy" id="2014872"/>
    <lineage>
        <taxon>Bacteria</taxon>
        <taxon>Bacillati</taxon>
        <taxon>Chloroflexota</taxon>
        <taxon>Ktedonobacteria</taxon>
        <taxon>Ktedonobacterales</taxon>
        <taxon>Dictyobacteraceae</taxon>
        <taxon>Dictyobacter</taxon>
    </lineage>
</organism>
<proteinExistence type="predicted"/>
<evidence type="ECO:0000313" key="1">
    <source>
        <dbReference type="EMBL" id="GCE21656.1"/>
    </source>
</evidence>
<sequence>MDSVELIIEELAKGEPLPLDIYTLAMVPKFLIWSGYLTIFRGPNGCHLHARPPFALYCQK</sequence>
<dbReference type="EMBL" id="BIFS01000001">
    <property type="protein sequence ID" value="GCE21656.1"/>
    <property type="molecule type" value="Genomic_DNA"/>
</dbReference>
<protein>
    <submittedName>
        <fullName evidence="1">Uncharacterized protein</fullName>
    </submittedName>
</protein>